<evidence type="ECO:0000256" key="2">
    <source>
        <dbReference type="ARBA" id="ARBA00022598"/>
    </source>
</evidence>
<comment type="catalytic activity">
    <reaction evidence="7">
        <text>holo-[D-alanyl-carrier protein] + D-alanine + ATP = D-alanyl-[D-alanyl-carrier protein] + AMP + diphosphate</text>
        <dbReference type="Rhea" id="RHEA:55132"/>
        <dbReference type="Rhea" id="RHEA-COMP:14102"/>
        <dbReference type="Rhea" id="RHEA-COMP:14103"/>
        <dbReference type="ChEBI" id="CHEBI:30616"/>
        <dbReference type="ChEBI" id="CHEBI:33019"/>
        <dbReference type="ChEBI" id="CHEBI:57416"/>
        <dbReference type="ChEBI" id="CHEBI:64479"/>
        <dbReference type="ChEBI" id="CHEBI:138620"/>
        <dbReference type="ChEBI" id="CHEBI:456215"/>
        <dbReference type="EC" id="6.2.1.54"/>
    </reaction>
</comment>
<evidence type="ECO:0000256" key="5">
    <source>
        <dbReference type="ARBA" id="ARBA00054605"/>
    </source>
</evidence>
<evidence type="ECO:0000256" key="1">
    <source>
        <dbReference type="ARBA" id="ARBA00022490"/>
    </source>
</evidence>
<feature type="binding site" evidence="7">
    <location>
        <position position="479"/>
    </location>
    <ligand>
        <name>ATP</name>
        <dbReference type="ChEBI" id="CHEBI:30616"/>
    </ligand>
</feature>
<evidence type="ECO:0000256" key="6">
    <source>
        <dbReference type="ARBA" id="ARBA00061336"/>
    </source>
</evidence>
<dbReference type="InterPro" id="IPR020845">
    <property type="entry name" value="AMP-binding_CS"/>
</dbReference>
<evidence type="ECO:0000256" key="7">
    <source>
        <dbReference type="HAMAP-Rule" id="MF_00593"/>
    </source>
</evidence>
<dbReference type="InterPro" id="IPR010071">
    <property type="entry name" value="AA_adenyl_dom"/>
</dbReference>
<dbReference type="InterPro" id="IPR010072">
    <property type="entry name" value="DltA"/>
</dbReference>
<dbReference type="InterPro" id="IPR045851">
    <property type="entry name" value="AMP-bd_C_sf"/>
</dbReference>
<dbReference type="GO" id="GO:0005737">
    <property type="term" value="C:cytoplasm"/>
    <property type="evidence" value="ECO:0007669"/>
    <property type="project" value="UniProtKB-SubCell"/>
</dbReference>
<dbReference type="FunFam" id="3.30.300.30:FF:000012">
    <property type="entry name" value="D-alanine--D-alanyl carrier protein ligase"/>
    <property type="match status" value="1"/>
</dbReference>
<feature type="binding site" evidence="7">
    <location>
        <begin position="150"/>
        <end position="151"/>
    </location>
    <ligand>
        <name>ATP</name>
        <dbReference type="ChEBI" id="CHEBI:30616"/>
    </ligand>
</feature>
<dbReference type="Gene3D" id="3.30.300.30">
    <property type="match status" value="1"/>
</dbReference>
<dbReference type="InterPro" id="IPR044507">
    <property type="entry name" value="DltA-like"/>
</dbReference>
<comment type="subcellular location">
    <subcellularLocation>
        <location evidence="7">Cytoplasm</location>
    </subcellularLocation>
</comment>
<dbReference type="EC" id="6.2.1.54" evidence="7"/>
<dbReference type="AlphaFoldDB" id="A0A1E4QYT9"/>
<dbReference type="InterPro" id="IPR042099">
    <property type="entry name" value="ANL_N_sf"/>
</dbReference>
<dbReference type="HAMAP" id="MF_00593">
    <property type="entry name" value="DltA"/>
    <property type="match status" value="1"/>
</dbReference>
<keyword evidence="1 7" id="KW-0963">Cytoplasm</keyword>
<evidence type="ECO:0000259" key="9">
    <source>
        <dbReference type="Pfam" id="PF13193"/>
    </source>
</evidence>
<comment type="similarity">
    <text evidence="6 7">Belongs to the ATP-dependent AMP-binding enzyme family. DltA subfamily.</text>
</comment>
<evidence type="ECO:0000256" key="4">
    <source>
        <dbReference type="ARBA" id="ARBA00022840"/>
    </source>
</evidence>
<dbReference type="Pfam" id="PF13193">
    <property type="entry name" value="AMP-binding_C"/>
    <property type="match status" value="1"/>
</dbReference>
<organism evidence="10 11">
    <name type="scientific">Lysinibacillus fusiformis</name>
    <dbReference type="NCBI Taxonomy" id="28031"/>
    <lineage>
        <taxon>Bacteria</taxon>
        <taxon>Bacillati</taxon>
        <taxon>Bacillota</taxon>
        <taxon>Bacilli</taxon>
        <taxon>Bacillales</taxon>
        <taxon>Bacillaceae</taxon>
        <taxon>Lysinibacillus</taxon>
    </lineage>
</organism>
<dbReference type="Pfam" id="PF00501">
    <property type="entry name" value="AMP-binding"/>
    <property type="match status" value="1"/>
</dbReference>
<comment type="caution">
    <text evidence="7">Lacks conserved residue(s) required for the propagation of feature annotation.</text>
</comment>
<keyword evidence="4 7" id="KW-0067">ATP-binding</keyword>
<comment type="caution">
    <text evidence="10">The sequence shown here is derived from an EMBL/GenBank/DDBJ whole genome shotgun (WGS) entry which is preliminary data.</text>
</comment>
<evidence type="ECO:0000256" key="3">
    <source>
        <dbReference type="ARBA" id="ARBA00022741"/>
    </source>
</evidence>
<feature type="domain" description="AMP-binding enzyme C-terminal" evidence="9">
    <location>
        <begin position="400"/>
        <end position="479"/>
    </location>
</feature>
<gene>
    <name evidence="7" type="primary">dltA</name>
    <name evidence="10" type="ORF">BG258_22390</name>
</gene>
<dbReference type="Proteomes" id="UP000094784">
    <property type="component" value="Unassembled WGS sequence"/>
</dbReference>
<evidence type="ECO:0000259" key="8">
    <source>
        <dbReference type="Pfam" id="PF00501"/>
    </source>
</evidence>
<dbReference type="NCBIfam" id="NF003417">
    <property type="entry name" value="PRK04813.1"/>
    <property type="match status" value="1"/>
</dbReference>
<keyword evidence="2 7" id="KW-0436">Ligase</keyword>
<dbReference type="NCBIfam" id="TIGR01734">
    <property type="entry name" value="D-ala-DACP-lig"/>
    <property type="match status" value="1"/>
</dbReference>
<dbReference type="UniPathway" id="UPA00556"/>
<accession>A0A1E4QYT9</accession>
<feature type="binding site" evidence="7">
    <location>
        <position position="195"/>
    </location>
    <ligand>
        <name>D-alanine</name>
        <dbReference type="ChEBI" id="CHEBI:57416"/>
    </ligand>
</feature>
<proteinExistence type="inferred from homology"/>
<protein>
    <recommendedName>
        <fullName evidence="7">D-alanine--D-alanyl carrier protein ligase</fullName>
        <shortName evidence="7">DCL</shortName>
        <ecNumber evidence="7">6.2.1.54</ecNumber>
    </recommendedName>
    <alternativeName>
        <fullName evidence="7">D-alanine--poly(phosphoribitol) ligase subunit 1</fullName>
    </alternativeName>
    <alternativeName>
        <fullName evidence="7">D-alanine-activating enzyme</fullName>
        <shortName evidence="7">DAE</shortName>
    </alternativeName>
</protein>
<feature type="binding site" evidence="7">
    <location>
        <position position="299"/>
    </location>
    <ligand>
        <name>D-alanine</name>
        <dbReference type="ChEBI" id="CHEBI:57416"/>
    </ligand>
</feature>
<dbReference type="EMBL" id="MECQ01000006">
    <property type="protein sequence ID" value="ODV53383.1"/>
    <property type="molecule type" value="Genomic_DNA"/>
</dbReference>
<dbReference type="SUPFAM" id="SSF56801">
    <property type="entry name" value="Acetyl-CoA synthetase-like"/>
    <property type="match status" value="1"/>
</dbReference>
<dbReference type="OrthoDB" id="9765680at2"/>
<feature type="binding site" evidence="7">
    <location>
        <position position="479"/>
    </location>
    <ligand>
        <name>D-alanine</name>
        <dbReference type="ChEBI" id="CHEBI:57416"/>
    </ligand>
</feature>
<dbReference type="NCBIfam" id="TIGR01733">
    <property type="entry name" value="AA-adenyl-dom"/>
    <property type="match status" value="1"/>
</dbReference>
<evidence type="ECO:0000313" key="10">
    <source>
        <dbReference type="EMBL" id="ODV53383.1"/>
    </source>
</evidence>
<reference evidence="10 11" key="1">
    <citation type="submission" date="2016-09" db="EMBL/GenBank/DDBJ databases">
        <title>Draft genome sequence of the soil isolate, Lysinibacillus fusiformis M5, a potential hypoxanthine producer.</title>
        <authorList>
            <person name="Gallegos-Monterrosa R."/>
            <person name="Maroti G."/>
            <person name="Balint B."/>
            <person name="Kovacs A.T."/>
        </authorList>
    </citation>
    <scope>NUCLEOTIDE SEQUENCE [LARGE SCALE GENOMIC DNA]</scope>
    <source>
        <strain evidence="10 11">M5</strain>
    </source>
</reference>
<name>A0A1E4QYT9_9BACI</name>
<feature type="domain" description="AMP-dependent synthetase/ligase" evidence="8">
    <location>
        <begin position="9"/>
        <end position="347"/>
    </location>
</feature>
<dbReference type="PANTHER" id="PTHR45398">
    <property type="match status" value="1"/>
</dbReference>
<dbReference type="PANTHER" id="PTHR45398:SF1">
    <property type="entry name" value="ENZYME, PUTATIVE (JCVI)-RELATED"/>
    <property type="match status" value="1"/>
</dbReference>
<keyword evidence="3 7" id="KW-0547">Nucleotide-binding</keyword>
<dbReference type="Gene3D" id="3.40.50.12780">
    <property type="entry name" value="N-terminal domain of ligase-like"/>
    <property type="match status" value="1"/>
</dbReference>
<feature type="binding site" evidence="7">
    <location>
        <position position="370"/>
    </location>
    <ligand>
        <name>ATP</name>
        <dbReference type="ChEBI" id="CHEBI:30616"/>
    </ligand>
</feature>
<comment type="function">
    <text evidence="5 7">Catalyzes the first step in the D-alanylation of lipoteichoic acid (LTA), the activation of D-alanine and its transfer onto the D-alanyl carrier protein (Dcp) DltC. In an ATP-dependent two-step reaction, forms a high energy D-alanyl-AMP intermediate, followed by transfer of the D-alanyl residue as a thiol ester to the phosphopantheinyl prosthetic group of the Dcp. D-alanylation of LTA plays an important role in modulating the properties of the cell wall in Gram-positive bacteria, influencing the net charge of the cell wall.</text>
</comment>
<comment type="pathway">
    <text evidence="7">Cell wall biogenesis; lipoteichoic acid biosynthesis.</text>
</comment>
<dbReference type="PROSITE" id="PS00455">
    <property type="entry name" value="AMP_BINDING"/>
    <property type="match status" value="1"/>
</dbReference>
<dbReference type="GO" id="GO:0070395">
    <property type="term" value="P:lipoteichoic acid biosynthetic process"/>
    <property type="evidence" value="ECO:0007669"/>
    <property type="project" value="UniProtKB-UniRule"/>
</dbReference>
<dbReference type="GO" id="GO:0047473">
    <property type="term" value="F:D-alanine [D-alanyl carrier protein] ligase activity"/>
    <property type="evidence" value="ECO:0007669"/>
    <property type="project" value="UniProtKB-UniRule"/>
</dbReference>
<dbReference type="CDD" id="cd05945">
    <property type="entry name" value="DltA"/>
    <property type="match status" value="1"/>
</dbReference>
<evidence type="ECO:0000313" key="11">
    <source>
        <dbReference type="Proteomes" id="UP000094784"/>
    </source>
</evidence>
<dbReference type="InterPro" id="IPR000873">
    <property type="entry name" value="AMP-dep_synth/lig_dom"/>
</dbReference>
<sequence>MLSILAAIERVAIQQPQKTAYQTYNASLTYGELWHYSDCIADYIMAHHLQRQQPIVVYGHMSPLQIAAFLGAVKAGHPYVPVDSSTPSERLQLILEASKACLVFTTEPLQLLTNIPVVTVSDVLDSTSLQDSPASTSWVQQEEIHYIIYTSGSTGQPKGVQITANNLAHFVTWMQEHFPIQESGVFLNQAPYSFDLSVMDLYPALIGGHTLYAITQQEIANPRALFDSLALSNTRVWTSTPSFAKMCLMNKEWEQKLMPALDTFLFCGEVLPVPVIKELMQRFPQATIYNLYGPTETTVAVSYVKVTKALIEQFEQLPIAPISEPNVSLLDDGEIVISGPTVSAGYLGAPELTAKAFPTVAGHRIYQTGDMGYEQDGYLFFLGRKDFQVKLHGYRLEIEEIEKQISNLPPVSSCVVVPVYKDKEIVSLNAHIVLREPLADSAFKMTKQLKTLLSEYLPAYMIPRTFKYMDALPLNPNGKVDRKGLAVMETV</sequence>
<dbReference type="RefSeq" id="WP_069482554.1">
    <property type="nucleotide sequence ID" value="NZ_KV766182.1"/>
</dbReference>
<dbReference type="GO" id="GO:0005524">
    <property type="term" value="F:ATP binding"/>
    <property type="evidence" value="ECO:0007669"/>
    <property type="project" value="UniProtKB-KW"/>
</dbReference>
<dbReference type="InterPro" id="IPR025110">
    <property type="entry name" value="AMP-bd_C"/>
</dbReference>